<evidence type="ECO:0000313" key="3">
    <source>
        <dbReference type="Proteomes" id="UP000233440"/>
    </source>
</evidence>
<organism evidence="2 3">
    <name type="scientific">Heyndrickxia camelliae</name>
    <dbReference type="NCBI Taxonomy" id="1707093"/>
    <lineage>
        <taxon>Bacteria</taxon>
        <taxon>Bacillati</taxon>
        <taxon>Bacillota</taxon>
        <taxon>Bacilli</taxon>
        <taxon>Bacillales</taxon>
        <taxon>Bacillaceae</taxon>
        <taxon>Heyndrickxia</taxon>
    </lineage>
</organism>
<keyword evidence="3" id="KW-1185">Reference proteome</keyword>
<name>A0A2N3LFI2_9BACI</name>
<dbReference type="AlphaFoldDB" id="A0A2N3LFI2"/>
<proteinExistence type="predicted"/>
<keyword evidence="1" id="KW-0472">Membrane</keyword>
<gene>
    <name evidence="2" type="ORF">CWO92_19550</name>
</gene>
<accession>A0A2N3LFI2</accession>
<keyword evidence="1" id="KW-0812">Transmembrane</keyword>
<keyword evidence="1" id="KW-1133">Transmembrane helix</keyword>
<protein>
    <submittedName>
        <fullName evidence="2">Uncharacterized protein</fullName>
    </submittedName>
</protein>
<dbReference type="Proteomes" id="UP000233440">
    <property type="component" value="Unassembled WGS sequence"/>
</dbReference>
<dbReference type="EMBL" id="PIQO01000019">
    <property type="protein sequence ID" value="PKR83376.1"/>
    <property type="molecule type" value="Genomic_DNA"/>
</dbReference>
<evidence type="ECO:0000256" key="1">
    <source>
        <dbReference type="SAM" id="Phobius"/>
    </source>
</evidence>
<reference evidence="2 3" key="1">
    <citation type="submission" date="2017-11" db="EMBL/GenBank/DDBJ databases">
        <title>Bacillus camelliae sp. nov., isolated from pu'er tea.</title>
        <authorList>
            <person name="Niu L."/>
        </authorList>
    </citation>
    <scope>NUCLEOTIDE SEQUENCE [LARGE SCALE GENOMIC DNA]</scope>
    <source>
        <strain evidence="2 3">7578-1</strain>
    </source>
</reference>
<evidence type="ECO:0000313" key="2">
    <source>
        <dbReference type="EMBL" id="PKR83376.1"/>
    </source>
</evidence>
<comment type="caution">
    <text evidence="2">The sequence shown here is derived from an EMBL/GenBank/DDBJ whole genome shotgun (WGS) entry which is preliminary data.</text>
</comment>
<feature type="transmembrane region" description="Helical" evidence="1">
    <location>
        <begin position="40"/>
        <end position="61"/>
    </location>
</feature>
<sequence length="65" mass="7540">MGINFLKKKEKNNLVRTIFLIFTPIIFFITAILINPFAPYGFGKGIISVLHAFSFLVNIYFPWPF</sequence>
<feature type="transmembrane region" description="Helical" evidence="1">
    <location>
        <begin position="14"/>
        <end position="34"/>
    </location>
</feature>